<dbReference type="SMART" id="SM00220">
    <property type="entry name" value="S_TKc"/>
    <property type="match status" value="1"/>
</dbReference>
<feature type="region of interest" description="Disordered" evidence="11">
    <location>
        <begin position="367"/>
        <end position="387"/>
    </location>
</feature>
<evidence type="ECO:0000256" key="7">
    <source>
        <dbReference type="ARBA" id="ARBA00047592"/>
    </source>
</evidence>
<dbReference type="FunFam" id="3.30.200.20:FF:000166">
    <property type="entry name" value="Mitogen-activated protein kinase"/>
    <property type="match status" value="1"/>
</dbReference>
<comment type="catalytic activity">
    <reaction evidence="7 10">
        <text>L-threonyl-[protein] + ATP = O-phospho-L-threonyl-[protein] + ADP + H(+)</text>
        <dbReference type="Rhea" id="RHEA:46608"/>
        <dbReference type="Rhea" id="RHEA-COMP:11060"/>
        <dbReference type="Rhea" id="RHEA-COMP:11605"/>
        <dbReference type="ChEBI" id="CHEBI:15378"/>
        <dbReference type="ChEBI" id="CHEBI:30013"/>
        <dbReference type="ChEBI" id="CHEBI:30616"/>
        <dbReference type="ChEBI" id="CHEBI:61977"/>
        <dbReference type="ChEBI" id="CHEBI:456216"/>
        <dbReference type="EC" id="2.7.11.24"/>
    </reaction>
</comment>
<gene>
    <name evidence="13" type="ORF">PSON_ATCC_30995.1.T1290128</name>
</gene>
<feature type="region of interest" description="Disordered" evidence="11">
    <location>
        <begin position="473"/>
        <end position="512"/>
    </location>
</feature>
<evidence type="ECO:0000256" key="10">
    <source>
        <dbReference type="RuleBase" id="RU361165"/>
    </source>
</evidence>
<accession>A0A8S1R330</accession>
<keyword evidence="2 10" id="KW-0723">Serine/threonine-protein kinase</keyword>
<comment type="activity regulation">
    <text evidence="10">Activated by threonine and tyrosine phosphorylation.</text>
</comment>
<dbReference type="PROSITE" id="PS00107">
    <property type="entry name" value="PROTEIN_KINASE_ATP"/>
    <property type="match status" value="1"/>
</dbReference>
<dbReference type="InterPro" id="IPR008271">
    <property type="entry name" value="Ser/Thr_kinase_AS"/>
</dbReference>
<comment type="catalytic activity">
    <reaction evidence="8">
        <text>L-seryl-[protein] + ATP = O-phospho-L-seryl-[protein] + ADP + H(+)</text>
        <dbReference type="Rhea" id="RHEA:17989"/>
        <dbReference type="Rhea" id="RHEA-COMP:9863"/>
        <dbReference type="Rhea" id="RHEA-COMP:11604"/>
        <dbReference type="ChEBI" id="CHEBI:15378"/>
        <dbReference type="ChEBI" id="CHEBI:29999"/>
        <dbReference type="ChEBI" id="CHEBI:30616"/>
        <dbReference type="ChEBI" id="CHEBI:83421"/>
        <dbReference type="ChEBI" id="CHEBI:456216"/>
        <dbReference type="EC" id="2.7.11.24"/>
    </reaction>
</comment>
<evidence type="ECO:0000256" key="1">
    <source>
        <dbReference type="ARBA" id="ARBA00012411"/>
    </source>
</evidence>
<feature type="binding site" evidence="9">
    <location>
        <position position="42"/>
    </location>
    <ligand>
        <name>ATP</name>
        <dbReference type="ChEBI" id="CHEBI:30616"/>
    </ligand>
</feature>
<dbReference type="PROSITE" id="PS00108">
    <property type="entry name" value="PROTEIN_KINASE_ST"/>
    <property type="match status" value="1"/>
</dbReference>
<evidence type="ECO:0000256" key="5">
    <source>
        <dbReference type="ARBA" id="ARBA00022777"/>
    </source>
</evidence>
<comment type="similarity">
    <text evidence="10">Belongs to the protein kinase superfamily. Ser/Thr protein kinase family. MAP kinase subfamily.</text>
</comment>
<evidence type="ECO:0000313" key="13">
    <source>
        <dbReference type="EMBL" id="CAD8121030.1"/>
    </source>
</evidence>
<dbReference type="EC" id="2.7.11.24" evidence="1 10"/>
<dbReference type="PANTHER" id="PTHR24055">
    <property type="entry name" value="MITOGEN-ACTIVATED PROTEIN KINASE"/>
    <property type="match status" value="1"/>
</dbReference>
<dbReference type="GO" id="GO:0004707">
    <property type="term" value="F:MAP kinase activity"/>
    <property type="evidence" value="ECO:0007669"/>
    <property type="project" value="UniProtKB-EC"/>
</dbReference>
<keyword evidence="4 9" id="KW-0547">Nucleotide-binding</keyword>
<dbReference type="InterPro" id="IPR000719">
    <property type="entry name" value="Prot_kinase_dom"/>
</dbReference>
<dbReference type="OrthoDB" id="192887at2759"/>
<dbReference type="InterPro" id="IPR017441">
    <property type="entry name" value="Protein_kinase_ATP_BS"/>
</dbReference>
<dbReference type="InterPro" id="IPR050117">
    <property type="entry name" value="MAPK"/>
</dbReference>
<dbReference type="InterPro" id="IPR003527">
    <property type="entry name" value="MAP_kinase_CS"/>
</dbReference>
<name>A0A8S1R330_9CILI</name>
<feature type="compositionally biased region" description="Polar residues" evidence="11">
    <location>
        <begin position="502"/>
        <end position="512"/>
    </location>
</feature>
<dbReference type="CDD" id="cd07852">
    <property type="entry name" value="STKc_MAPK15-like"/>
    <property type="match status" value="1"/>
</dbReference>
<feature type="domain" description="Protein kinase" evidence="12">
    <location>
        <begin position="13"/>
        <end position="301"/>
    </location>
</feature>
<feature type="region of interest" description="Disordered" evidence="11">
    <location>
        <begin position="405"/>
        <end position="454"/>
    </location>
</feature>
<evidence type="ECO:0000256" key="4">
    <source>
        <dbReference type="ARBA" id="ARBA00022741"/>
    </source>
</evidence>
<dbReference type="Proteomes" id="UP000692954">
    <property type="component" value="Unassembled WGS sequence"/>
</dbReference>
<keyword evidence="10" id="KW-0460">Magnesium</keyword>
<dbReference type="PROSITE" id="PS50011">
    <property type="entry name" value="PROTEIN_KINASE_DOM"/>
    <property type="match status" value="1"/>
</dbReference>
<dbReference type="FunFam" id="1.10.510.10:FF:000238">
    <property type="entry name" value="Mitogen-activated protein kinase"/>
    <property type="match status" value="1"/>
</dbReference>
<evidence type="ECO:0000256" key="11">
    <source>
        <dbReference type="SAM" id="MobiDB-lite"/>
    </source>
</evidence>
<keyword evidence="6 9" id="KW-0067">ATP-binding</keyword>
<evidence type="ECO:0000259" key="12">
    <source>
        <dbReference type="PROSITE" id="PS50011"/>
    </source>
</evidence>
<comment type="caution">
    <text evidence="13">The sequence shown here is derived from an EMBL/GenBank/DDBJ whole genome shotgun (WGS) entry which is preliminary data.</text>
</comment>
<feature type="compositionally biased region" description="Low complexity" evidence="11">
    <location>
        <begin position="429"/>
        <end position="443"/>
    </location>
</feature>
<proteinExistence type="inferred from homology"/>
<feature type="compositionally biased region" description="Polar residues" evidence="11">
    <location>
        <begin position="473"/>
        <end position="483"/>
    </location>
</feature>
<keyword evidence="14" id="KW-1185">Reference proteome</keyword>
<organism evidence="13 14">
    <name type="scientific">Paramecium sonneborni</name>
    <dbReference type="NCBI Taxonomy" id="65129"/>
    <lineage>
        <taxon>Eukaryota</taxon>
        <taxon>Sar</taxon>
        <taxon>Alveolata</taxon>
        <taxon>Ciliophora</taxon>
        <taxon>Intramacronucleata</taxon>
        <taxon>Oligohymenophorea</taxon>
        <taxon>Peniculida</taxon>
        <taxon>Parameciidae</taxon>
        <taxon>Paramecium</taxon>
    </lineage>
</organism>
<evidence type="ECO:0000313" key="14">
    <source>
        <dbReference type="Proteomes" id="UP000692954"/>
    </source>
</evidence>
<feature type="compositionally biased region" description="Polar residues" evidence="11">
    <location>
        <begin position="411"/>
        <end position="424"/>
    </location>
</feature>
<dbReference type="Pfam" id="PF00069">
    <property type="entry name" value="Pkinase"/>
    <property type="match status" value="1"/>
</dbReference>
<protein>
    <recommendedName>
        <fullName evidence="1 10">Mitogen-activated protein kinase</fullName>
        <ecNumber evidence="1 10">2.7.11.24</ecNumber>
    </recommendedName>
</protein>
<dbReference type="PROSITE" id="PS01351">
    <property type="entry name" value="MAPK"/>
    <property type="match status" value="1"/>
</dbReference>
<keyword evidence="5 10" id="KW-0418">Kinase</keyword>
<comment type="cofactor">
    <cofactor evidence="10">
        <name>Mg(2+)</name>
        <dbReference type="ChEBI" id="CHEBI:18420"/>
    </cofactor>
</comment>
<evidence type="ECO:0000256" key="8">
    <source>
        <dbReference type="ARBA" id="ARBA00048312"/>
    </source>
</evidence>
<evidence type="ECO:0000256" key="3">
    <source>
        <dbReference type="ARBA" id="ARBA00022679"/>
    </source>
</evidence>
<feature type="compositionally biased region" description="Low complexity" evidence="11">
    <location>
        <begin position="484"/>
        <end position="500"/>
    </location>
</feature>
<evidence type="ECO:0000256" key="9">
    <source>
        <dbReference type="PROSITE-ProRule" id="PRU10141"/>
    </source>
</evidence>
<evidence type="ECO:0000256" key="2">
    <source>
        <dbReference type="ARBA" id="ARBA00022527"/>
    </source>
</evidence>
<evidence type="ECO:0000256" key="6">
    <source>
        <dbReference type="ARBA" id="ARBA00022840"/>
    </source>
</evidence>
<dbReference type="AlphaFoldDB" id="A0A8S1R330"/>
<dbReference type="GO" id="GO:0005524">
    <property type="term" value="F:ATP binding"/>
    <property type="evidence" value="ECO:0007669"/>
    <property type="project" value="UniProtKB-UniRule"/>
</dbReference>
<sequence>MSEEIEPHIARKFEIIQKLGKGAYGIVWKAVDKKLKQVVALKKVFDAFHNATDAQRTFREVMFLQELNGHENIVRLLNIIKAENNKDLYLVFDYMETDLHAVIRANILEEIHKKYIVYQTLKALKFIHSGELIHRDLKPSNILLDSECLIKVADFGLARSLAQTEDDSQIVLTEYVATRWYRAPEILLGSTKYSKAVDMWSVGCIIGELIVGKAIFPGTSTLNQIERIIELLGKPRGDEIESLDSPLAANILASINTSKKKAFASFFQGASEEALDLIRRLLCYNPNQRLTAEQALKHKYVKDFTSPDEEIVCQHPIRITMNDNKKFTIKEYREALYADISLRKKEQRKKWQAKYLAQLGVSLDEKQNQQQQQGQEKEESIQEQKLSQPDLIQQQIYQQQLLLQQQRKAQRPQSGQMGGRQSSVEMPKQSQAQYQQQVNATQQPTHHKSSSMIQSMQTKQGYYYPFIQQQMAAQPNKVNKSAVQTQQQQPQQRPSTSYYQKPLTQVTTSVKK</sequence>
<dbReference type="EMBL" id="CAJJDN010000129">
    <property type="protein sequence ID" value="CAD8121030.1"/>
    <property type="molecule type" value="Genomic_DNA"/>
</dbReference>
<reference evidence="13" key="1">
    <citation type="submission" date="2021-01" db="EMBL/GenBank/DDBJ databases">
        <authorList>
            <consortium name="Genoscope - CEA"/>
            <person name="William W."/>
        </authorList>
    </citation>
    <scope>NUCLEOTIDE SEQUENCE</scope>
</reference>
<keyword evidence="3 10" id="KW-0808">Transferase</keyword>